<feature type="transmembrane region" description="Helical" evidence="1">
    <location>
        <begin position="78"/>
        <end position="108"/>
    </location>
</feature>
<sequence length="495" mass="51213">MAYEPERGQILSLGGHNSPAVLSSGKFAMRMIPTGKSHAGLKWNRLSWLTITGPAGIALAATAGAVSASSSAPSGQLIALLLITTVTVGFSLICPVHVLPTAALIAYVVLPQHAIGYVRGAAPAAVLLTLWAVRRFGETHPPRAGMGDNLMRAGGLAVGAWGLTLLTLFENGVQREASSIWLVAFALGVLIPLLQVTDTSRETQLLWRVWPILTILVACYMLAEFALQANLIYDSLYSVQGRPLAQTWSVYRSHGPFGHPLYAATFFAASTAAALGRQISQGRGSLLWFVAGSIGLLTTFSRGALLALAVAAVAMLLAALALGVRRTGLVPIYTQLFVGASVVAVTGLIQSRANSAEARISASVRSEVFAGAVKAAEYTGWRGSGAATSDLTVKSAAALPYLLENSALQIGVSLGVIGLAGFTLIIAGGLVAAVAGRNIAAIGALVAFVVAIIGYNAIESIFSLMAFLGVILVAARAPVEMTSSNLATTSRISPV</sequence>
<feature type="transmembrane region" description="Helical" evidence="1">
    <location>
        <begin position="179"/>
        <end position="197"/>
    </location>
</feature>
<keyword evidence="1" id="KW-0812">Transmembrane</keyword>
<accession>A0A544VZE7</accession>
<protein>
    <recommendedName>
        <fullName evidence="4">O-antigen ligase domain-containing protein</fullName>
    </recommendedName>
</protein>
<proteinExistence type="predicted"/>
<feature type="transmembrane region" description="Helical" evidence="1">
    <location>
        <begin position="46"/>
        <end position="66"/>
    </location>
</feature>
<keyword evidence="3" id="KW-1185">Reference proteome</keyword>
<dbReference type="InterPro" id="IPR051533">
    <property type="entry name" value="WaaL-like"/>
</dbReference>
<feature type="transmembrane region" description="Helical" evidence="1">
    <location>
        <begin position="257"/>
        <end position="275"/>
    </location>
</feature>
<feature type="transmembrane region" description="Helical" evidence="1">
    <location>
        <begin position="153"/>
        <end position="173"/>
    </location>
</feature>
<feature type="transmembrane region" description="Helical" evidence="1">
    <location>
        <begin position="114"/>
        <end position="133"/>
    </location>
</feature>
<keyword evidence="1" id="KW-1133">Transmembrane helix</keyword>
<feature type="transmembrane region" description="Helical" evidence="1">
    <location>
        <begin position="410"/>
        <end position="435"/>
    </location>
</feature>
<feature type="transmembrane region" description="Helical" evidence="1">
    <location>
        <begin position="287"/>
        <end position="320"/>
    </location>
</feature>
<dbReference type="Proteomes" id="UP000315759">
    <property type="component" value="Unassembled WGS sequence"/>
</dbReference>
<gene>
    <name evidence="2" type="ORF">D8S82_17205</name>
</gene>
<dbReference type="AlphaFoldDB" id="A0A544VZE7"/>
<dbReference type="RefSeq" id="WP_142553237.1">
    <property type="nucleotide sequence ID" value="NZ_VIFX01000021.1"/>
</dbReference>
<feature type="transmembrane region" description="Helical" evidence="1">
    <location>
        <begin position="332"/>
        <end position="349"/>
    </location>
</feature>
<evidence type="ECO:0000313" key="2">
    <source>
        <dbReference type="EMBL" id="TQR85366.1"/>
    </source>
</evidence>
<dbReference type="PANTHER" id="PTHR37422:SF13">
    <property type="entry name" value="LIPOPOLYSACCHARIDE BIOSYNTHESIS PROTEIN PA4999-RELATED"/>
    <property type="match status" value="1"/>
</dbReference>
<organism evidence="2 3">
    <name type="scientific">Mycolicibacterium hodleri</name>
    <dbReference type="NCBI Taxonomy" id="49897"/>
    <lineage>
        <taxon>Bacteria</taxon>
        <taxon>Bacillati</taxon>
        <taxon>Actinomycetota</taxon>
        <taxon>Actinomycetes</taxon>
        <taxon>Mycobacteriales</taxon>
        <taxon>Mycobacteriaceae</taxon>
        <taxon>Mycolicibacterium</taxon>
    </lineage>
</organism>
<evidence type="ECO:0000313" key="3">
    <source>
        <dbReference type="Proteomes" id="UP000315759"/>
    </source>
</evidence>
<feature type="transmembrane region" description="Helical" evidence="1">
    <location>
        <begin position="209"/>
        <end position="233"/>
    </location>
</feature>
<comment type="caution">
    <text evidence="2">The sequence shown here is derived from an EMBL/GenBank/DDBJ whole genome shotgun (WGS) entry which is preliminary data.</text>
</comment>
<dbReference type="EMBL" id="VIFX01000021">
    <property type="protein sequence ID" value="TQR85366.1"/>
    <property type="molecule type" value="Genomic_DNA"/>
</dbReference>
<dbReference type="PANTHER" id="PTHR37422">
    <property type="entry name" value="TEICHURONIC ACID BIOSYNTHESIS PROTEIN TUAE"/>
    <property type="match status" value="1"/>
</dbReference>
<reference evidence="2 3" key="1">
    <citation type="submission" date="2018-10" db="EMBL/GenBank/DDBJ databases">
        <title>Draft genome of Mycobacterium hodleri strain B.</title>
        <authorList>
            <person name="Amande T.J."/>
            <person name="Mcgenity T.J."/>
        </authorList>
    </citation>
    <scope>NUCLEOTIDE SEQUENCE [LARGE SCALE GENOMIC DNA]</scope>
    <source>
        <strain evidence="2 3">B</strain>
    </source>
</reference>
<feature type="transmembrane region" description="Helical" evidence="1">
    <location>
        <begin position="441"/>
        <end position="474"/>
    </location>
</feature>
<keyword evidence="1" id="KW-0472">Membrane</keyword>
<evidence type="ECO:0008006" key="4">
    <source>
        <dbReference type="Google" id="ProtNLM"/>
    </source>
</evidence>
<name>A0A544VZE7_9MYCO</name>
<evidence type="ECO:0000256" key="1">
    <source>
        <dbReference type="SAM" id="Phobius"/>
    </source>
</evidence>